<evidence type="ECO:0000313" key="3">
    <source>
        <dbReference type="Proteomes" id="UP000019225"/>
    </source>
</evidence>
<keyword evidence="3" id="KW-1185">Reference proteome</keyword>
<feature type="domain" description="Methyltransferase type 12" evidence="1">
    <location>
        <begin position="9"/>
        <end position="47"/>
    </location>
</feature>
<dbReference type="InterPro" id="IPR013217">
    <property type="entry name" value="Methyltransf_12"/>
</dbReference>
<accession>W5WFA3</accession>
<dbReference type="STRING" id="1449976.KALB_6167"/>
<sequence length="65" mass="7192">MLRHDVLVDPAPGEFDLIHSRFVLDHLPERQKALRRLVSWLRPGGVLLIEAGTTAPELSSVPLVG</sequence>
<gene>
    <name evidence="2" type="ORF">KALB_6167</name>
</gene>
<dbReference type="HOGENOM" id="CLU_2844163_0_0_11"/>
<dbReference type="SUPFAM" id="SSF53335">
    <property type="entry name" value="S-adenosyl-L-methionine-dependent methyltransferases"/>
    <property type="match status" value="1"/>
</dbReference>
<dbReference type="AlphaFoldDB" id="W5WFA3"/>
<evidence type="ECO:0000259" key="1">
    <source>
        <dbReference type="Pfam" id="PF08242"/>
    </source>
</evidence>
<evidence type="ECO:0000313" key="2">
    <source>
        <dbReference type="EMBL" id="AHH99527.1"/>
    </source>
</evidence>
<dbReference type="RefSeq" id="WP_030111705.1">
    <property type="nucleotide sequence ID" value="NZ_CP007155.1"/>
</dbReference>
<proteinExistence type="predicted"/>
<protein>
    <recommendedName>
        <fullName evidence="1">Methyltransferase type 12 domain-containing protein</fullName>
    </recommendedName>
</protein>
<dbReference type="Gene3D" id="3.40.50.150">
    <property type="entry name" value="Vaccinia Virus protein VP39"/>
    <property type="match status" value="1"/>
</dbReference>
<dbReference type="Pfam" id="PF08242">
    <property type="entry name" value="Methyltransf_12"/>
    <property type="match status" value="1"/>
</dbReference>
<dbReference type="eggNOG" id="COG2226">
    <property type="taxonomic scope" value="Bacteria"/>
</dbReference>
<dbReference type="Proteomes" id="UP000019225">
    <property type="component" value="Chromosome"/>
</dbReference>
<reference evidence="2 3" key="1">
    <citation type="journal article" date="2014" name="BMC Genomics">
        <title>Complete genome sequence of producer of the glycopeptide antibiotic Aculeximycin Kutzneria albida DSM 43870T, a representative of minor genus of Pseudonocardiaceae.</title>
        <authorList>
            <person name="Rebets Y."/>
            <person name="Tokovenko B."/>
            <person name="Lushchyk I."/>
            <person name="Ruckert C."/>
            <person name="Zaburannyi N."/>
            <person name="Bechthold A."/>
            <person name="Kalinowski J."/>
            <person name="Luzhetskyy A."/>
        </authorList>
    </citation>
    <scope>NUCLEOTIDE SEQUENCE [LARGE SCALE GENOMIC DNA]</scope>
    <source>
        <strain evidence="2">DSM 43870</strain>
    </source>
</reference>
<dbReference type="InterPro" id="IPR029063">
    <property type="entry name" value="SAM-dependent_MTases_sf"/>
</dbReference>
<organism evidence="2 3">
    <name type="scientific">Kutzneria albida DSM 43870</name>
    <dbReference type="NCBI Taxonomy" id="1449976"/>
    <lineage>
        <taxon>Bacteria</taxon>
        <taxon>Bacillati</taxon>
        <taxon>Actinomycetota</taxon>
        <taxon>Actinomycetes</taxon>
        <taxon>Pseudonocardiales</taxon>
        <taxon>Pseudonocardiaceae</taxon>
        <taxon>Kutzneria</taxon>
    </lineage>
</organism>
<name>W5WFA3_9PSEU</name>
<dbReference type="KEGG" id="kal:KALB_6167"/>
<dbReference type="CDD" id="cd02440">
    <property type="entry name" value="AdoMet_MTases"/>
    <property type="match status" value="1"/>
</dbReference>
<dbReference type="EMBL" id="CP007155">
    <property type="protein sequence ID" value="AHH99527.1"/>
    <property type="molecule type" value="Genomic_DNA"/>
</dbReference>